<keyword evidence="8" id="KW-0547">Nucleotide-binding</keyword>
<dbReference type="Gene3D" id="3.30.565.10">
    <property type="entry name" value="Histidine kinase-like ATPase, C-terminal domain"/>
    <property type="match status" value="1"/>
</dbReference>
<evidence type="ECO:0000256" key="4">
    <source>
        <dbReference type="ARBA" id="ARBA00022475"/>
    </source>
</evidence>
<dbReference type="PROSITE" id="PS50109">
    <property type="entry name" value="HIS_KIN"/>
    <property type="match status" value="1"/>
</dbReference>
<evidence type="ECO:0000256" key="12">
    <source>
        <dbReference type="ARBA" id="ARBA00023012"/>
    </source>
</evidence>
<keyword evidence="10" id="KW-0067">ATP-binding</keyword>
<dbReference type="InterPro" id="IPR016120">
    <property type="entry name" value="Sig_transdc_His_kin_SpoOB"/>
</dbReference>
<evidence type="ECO:0000256" key="3">
    <source>
        <dbReference type="ARBA" id="ARBA00012438"/>
    </source>
</evidence>
<gene>
    <name evidence="16" type="ORF">VF724_05005</name>
</gene>
<keyword evidence="12" id="KW-0902">Two-component regulatory system</keyword>
<keyword evidence="5" id="KW-0597">Phosphoprotein</keyword>
<dbReference type="RefSeq" id="WP_371753133.1">
    <property type="nucleotide sequence ID" value="NZ_JAYJLD010000005.1"/>
</dbReference>
<sequence>MNLKKLKIQGKITLLSFGIVLFSLVMGGIILMGNMNRLHENELGQRLMITARTLAELPEVRDSLEKPDPRQRKAINDIADKLRVINEVSYLVVMDMNRIRLSHPIRQRIGQTLEGKDADPAFAEHTYLSKVKGEMGPALRAYVPIMNEKNIQVGVVMAGGVLPGIGTVIREMWGYAFIALLLLFFGVWGSWLLARHIKRQMFELEPQEIARILVERTAAFHAIQEGVVAIDKEERITILNDKARQIFGIQENVTGRRIGDVIPDTRLPEVLEKNGPLLNQELVVGNMLLLSSRIPIKVNQETVGAVAIFRDRTEAARMAEELTGVKAFVDALRVQNHEHLNKLHTIAGLLQLDQTEKALDYLLQVTEQQRELTGFLTDHIRNESLSGLLLSKVARGKELGIRVVIDKRSHLERFPERLDHHDFVIVLGNLIENAFDALQAVQDRNGKEVLVSIEQDEEILSILVEDNGCGMDEETQRRIFDKGFSTKQKDTRGIGLYLVGKVIEKGRGRFECDSKPGEGTSIVLTFPMKGGGWDGKQPHSGGPGRG</sequence>
<dbReference type="PANTHER" id="PTHR43547">
    <property type="entry name" value="TWO-COMPONENT HISTIDINE KINASE"/>
    <property type="match status" value="1"/>
</dbReference>
<dbReference type="InterPro" id="IPR035965">
    <property type="entry name" value="PAS-like_dom_sf"/>
</dbReference>
<evidence type="ECO:0000256" key="9">
    <source>
        <dbReference type="ARBA" id="ARBA00022777"/>
    </source>
</evidence>
<dbReference type="EC" id="2.7.13.3" evidence="3"/>
<keyword evidence="7 14" id="KW-0812">Transmembrane</keyword>
<feature type="domain" description="Histidine kinase" evidence="15">
    <location>
        <begin position="334"/>
        <end position="530"/>
    </location>
</feature>
<dbReference type="Gene3D" id="3.30.450.20">
    <property type="entry name" value="PAS domain"/>
    <property type="match status" value="2"/>
</dbReference>
<evidence type="ECO:0000259" key="15">
    <source>
        <dbReference type="PROSITE" id="PS50109"/>
    </source>
</evidence>
<feature type="transmembrane region" description="Helical" evidence="14">
    <location>
        <begin position="12"/>
        <end position="33"/>
    </location>
</feature>
<dbReference type="InterPro" id="IPR039506">
    <property type="entry name" value="SPOB_a"/>
</dbReference>
<dbReference type="GO" id="GO:0004673">
    <property type="term" value="F:protein histidine kinase activity"/>
    <property type="evidence" value="ECO:0007669"/>
    <property type="project" value="UniProtKB-EC"/>
</dbReference>
<keyword evidence="17" id="KW-1185">Reference proteome</keyword>
<evidence type="ECO:0000256" key="8">
    <source>
        <dbReference type="ARBA" id="ARBA00022741"/>
    </source>
</evidence>
<dbReference type="InterPro" id="IPR000014">
    <property type="entry name" value="PAS"/>
</dbReference>
<keyword evidence="9 16" id="KW-0418">Kinase</keyword>
<dbReference type="PANTHER" id="PTHR43547:SF10">
    <property type="entry name" value="SENSOR HISTIDINE KINASE DCUS"/>
    <property type="match status" value="1"/>
</dbReference>
<protein>
    <recommendedName>
        <fullName evidence="3">histidine kinase</fullName>
        <ecNumber evidence="3">2.7.13.3</ecNumber>
    </recommendedName>
</protein>
<dbReference type="Pfam" id="PF14689">
    <property type="entry name" value="SPOB_a"/>
    <property type="match status" value="1"/>
</dbReference>
<dbReference type="InterPro" id="IPR004358">
    <property type="entry name" value="Sig_transdc_His_kin-like_C"/>
</dbReference>
<feature type="transmembrane region" description="Helical" evidence="14">
    <location>
        <begin position="172"/>
        <end position="194"/>
    </location>
</feature>
<dbReference type="SMART" id="SM00091">
    <property type="entry name" value="PAS"/>
    <property type="match status" value="1"/>
</dbReference>
<dbReference type="SMART" id="SM00387">
    <property type="entry name" value="HATPase_c"/>
    <property type="match status" value="1"/>
</dbReference>
<name>A0ABU5ZFL9_9BACL</name>
<dbReference type="Gene3D" id="1.10.287.130">
    <property type="match status" value="1"/>
</dbReference>
<dbReference type="Pfam" id="PF17203">
    <property type="entry name" value="sCache_3_2"/>
    <property type="match status" value="1"/>
</dbReference>
<keyword evidence="11 14" id="KW-1133">Transmembrane helix</keyword>
<dbReference type="InterPro" id="IPR036890">
    <property type="entry name" value="HATPase_C_sf"/>
</dbReference>
<evidence type="ECO:0000256" key="1">
    <source>
        <dbReference type="ARBA" id="ARBA00000085"/>
    </source>
</evidence>
<evidence type="ECO:0000256" key="7">
    <source>
        <dbReference type="ARBA" id="ARBA00022692"/>
    </source>
</evidence>
<comment type="subcellular location">
    <subcellularLocation>
        <location evidence="2">Cell membrane</location>
        <topology evidence="2">Multi-pass membrane protein</topology>
    </subcellularLocation>
</comment>
<keyword evidence="4" id="KW-1003">Cell membrane</keyword>
<dbReference type="SUPFAM" id="SSF55785">
    <property type="entry name" value="PYP-like sensor domain (PAS domain)"/>
    <property type="match status" value="1"/>
</dbReference>
<evidence type="ECO:0000256" key="14">
    <source>
        <dbReference type="SAM" id="Phobius"/>
    </source>
</evidence>
<evidence type="ECO:0000313" key="16">
    <source>
        <dbReference type="EMBL" id="MEB3101017.1"/>
    </source>
</evidence>
<comment type="catalytic activity">
    <reaction evidence="1">
        <text>ATP + protein L-histidine = ADP + protein N-phospho-L-histidine.</text>
        <dbReference type="EC" id="2.7.13.3"/>
    </reaction>
</comment>
<evidence type="ECO:0000256" key="2">
    <source>
        <dbReference type="ARBA" id="ARBA00004651"/>
    </source>
</evidence>
<keyword evidence="13 14" id="KW-0472">Membrane</keyword>
<evidence type="ECO:0000256" key="5">
    <source>
        <dbReference type="ARBA" id="ARBA00022553"/>
    </source>
</evidence>
<evidence type="ECO:0000256" key="13">
    <source>
        <dbReference type="ARBA" id="ARBA00023136"/>
    </source>
</evidence>
<dbReference type="SUPFAM" id="SSF55890">
    <property type="entry name" value="Sporulation response regulatory protein Spo0B"/>
    <property type="match status" value="1"/>
</dbReference>
<dbReference type="CDD" id="cd00130">
    <property type="entry name" value="PAS"/>
    <property type="match status" value="1"/>
</dbReference>
<organism evidence="16 17">
    <name type="scientific">Ferviditalea candida</name>
    <dbReference type="NCBI Taxonomy" id="3108399"/>
    <lineage>
        <taxon>Bacteria</taxon>
        <taxon>Bacillati</taxon>
        <taxon>Bacillota</taxon>
        <taxon>Bacilli</taxon>
        <taxon>Bacillales</taxon>
        <taxon>Paenibacillaceae</taxon>
        <taxon>Ferviditalea</taxon>
    </lineage>
</organism>
<dbReference type="PRINTS" id="PR00344">
    <property type="entry name" value="BCTRLSENSOR"/>
</dbReference>
<evidence type="ECO:0000313" key="17">
    <source>
        <dbReference type="Proteomes" id="UP001310386"/>
    </source>
</evidence>
<dbReference type="InterPro" id="IPR005467">
    <property type="entry name" value="His_kinase_dom"/>
</dbReference>
<keyword evidence="6 16" id="KW-0808">Transferase</keyword>
<dbReference type="InterPro" id="IPR033463">
    <property type="entry name" value="sCache_3"/>
</dbReference>
<dbReference type="SUPFAM" id="SSF55874">
    <property type="entry name" value="ATPase domain of HSP90 chaperone/DNA topoisomerase II/histidine kinase"/>
    <property type="match status" value="1"/>
</dbReference>
<dbReference type="SUPFAM" id="SSF103190">
    <property type="entry name" value="Sensory domain-like"/>
    <property type="match status" value="1"/>
</dbReference>
<dbReference type="Proteomes" id="UP001310386">
    <property type="component" value="Unassembled WGS sequence"/>
</dbReference>
<evidence type="ECO:0000256" key="11">
    <source>
        <dbReference type="ARBA" id="ARBA00022989"/>
    </source>
</evidence>
<evidence type="ECO:0000256" key="6">
    <source>
        <dbReference type="ARBA" id="ARBA00022679"/>
    </source>
</evidence>
<dbReference type="InterPro" id="IPR029151">
    <property type="entry name" value="Sensor-like_sf"/>
</dbReference>
<accession>A0ABU5ZFL9</accession>
<dbReference type="Pfam" id="PF02518">
    <property type="entry name" value="HATPase_c"/>
    <property type="match status" value="1"/>
</dbReference>
<dbReference type="Pfam" id="PF13188">
    <property type="entry name" value="PAS_8"/>
    <property type="match status" value="1"/>
</dbReference>
<evidence type="ECO:0000256" key="10">
    <source>
        <dbReference type="ARBA" id="ARBA00022840"/>
    </source>
</evidence>
<dbReference type="EMBL" id="JAYJLD010000005">
    <property type="protein sequence ID" value="MEB3101017.1"/>
    <property type="molecule type" value="Genomic_DNA"/>
</dbReference>
<comment type="caution">
    <text evidence="16">The sequence shown here is derived from an EMBL/GenBank/DDBJ whole genome shotgun (WGS) entry which is preliminary data.</text>
</comment>
<reference evidence="16" key="1">
    <citation type="submission" date="2023-12" db="EMBL/GenBank/DDBJ databases">
        <title>Fervidustalea candida gen. nov., sp. nov., a novel member of the family Paenibacillaceae isolated from a geothermal area.</title>
        <authorList>
            <person name="Li W.-J."/>
            <person name="Jiao J.-Y."/>
            <person name="Chen Y."/>
        </authorList>
    </citation>
    <scope>NUCLEOTIDE SEQUENCE</scope>
    <source>
        <strain evidence="16">SYSU GA230002</strain>
    </source>
</reference>
<proteinExistence type="predicted"/>
<dbReference type="InterPro" id="IPR003594">
    <property type="entry name" value="HATPase_dom"/>
</dbReference>